<evidence type="ECO:0000313" key="2">
    <source>
        <dbReference type="Proteomes" id="UP001162030"/>
    </source>
</evidence>
<protein>
    <submittedName>
        <fullName evidence="1">Uncharacterized protein</fullName>
    </submittedName>
</protein>
<proteinExistence type="predicted"/>
<gene>
    <name evidence="1" type="ORF">MSZNOR_1319</name>
</gene>
<reference evidence="1 2" key="1">
    <citation type="submission" date="2023-03" db="EMBL/GenBank/DDBJ databases">
        <authorList>
            <person name="Pearce D."/>
        </authorList>
    </citation>
    <scope>NUCLEOTIDE SEQUENCE [LARGE SCALE GENOMIC DNA]</scope>
    <source>
        <strain evidence="1">Msz</strain>
    </source>
</reference>
<name>A0ABM9HZG1_9GAMM</name>
<dbReference type="EMBL" id="OX458333">
    <property type="protein sequence ID" value="CAI8786363.1"/>
    <property type="molecule type" value="Genomic_DNA"/>
</dbReference>
<evidence type="ECO:0000313" key="1">
    <source>
        <dbReference type="EMBL" id="CAI8786363.1"/>
    </source>
</evidence>
<dbReference type="RefSeq" id="WP_317963785.1">
    <property type="nucleotide sequence ID" value="NZ_OX458333.1"/>
</dbReference>
<sequence length="191" mass="22358">MSEEDNPHFLKGHALDLKQIRLDLYRLACYFEASRHLVGRETNGNASEDEYIPDLPKEFFKDEVSRVLLQSAIVLRILDDESEADRDERNPFICGTLELDGGSEPLGLREACNKILHARRMNYDKCSSEQRTPRDGRHDWYRPYLYLYGVQARKHWRAALDVRAFINHGARLLRARTLSEFIEWNEKYDGA</sequence>
<organism evidence="1 2">
    <name type="scientific">Methylocaldum szegediense</name>
    <dbReference type="NCBI Taxonomy" id="73780"/>
    <lineage>
        <taxon>Bacteria</taxon>
        <taxon>Pseudomonadati</taxon>
        <taxon>Pseudomonadota</taxon>
        <taxon>Gammaproteobacteria</taxon>
        <taxon>Methylococcales</taxon>
        <taxon>Methylococcaceae</taxon>
        <taxon>Methylocaldum</taxon>
    </lineage>
</organism>
<dbReference type="Proteomes" id="UP001162030">
    <property type="component" value="Chromosome"/>
</dbReference>
<accession>A0ABM9HZG1</accession>
<keyword evidence="2" id="KW-1185">Reference proteome</keyword>